<evidence type="ECO:0000313" key="1">
    <source>
        <dbReference type="EMBL" id="GBG67761.1"/>
    </source>
</evidence>
<organism evidence="1 2">
    <name type="scientific">Chara braunii</name>
    <name type="common">Braun's stonewort</name>
    <dbReference type="NCBI Taxonomy" id="69332"/>
    <lineage>
        <taxon>Eukaryota</taxon>
        <taxon>Viridiplantae</taxon>
        <taxon>Streptophyta</taxon>
        <taxon>Charophyceae</taxon>
        <taxon>Charales</taxon>
        <taxon>Characeae</taxon>
        <taxon>Chara</taxon>
    </lineage>
</organism>
<keyword evidence="2" id="KW-1185">Reference proteome</keyword>
<proteinExistence type="predicted"/>
<name>A0A388KCK5_CHABU</name>
<comment type="caution">
    <text evidence="1">The sequence shown here is derived from an EMBL/GenBank/DDBJ whole genome shotgun (WGS) entry which is preliminary data.</text>
</comment>
<evidence type="ECO:0000313" key="2">
    <source>
        <dbReference type="Proteomes" id="UP000265515"/>
    </source>
</evidence>
<gene>
    <name evidence="1" type="ORF">CBR_g886</name>
</gene>
<sequence>MLHQTPRGCVSVLSKHPWIGQESRGNAGHVLDLLWNKPQYGWSVKAPSCVLIITRRHMVLFEVHGIIVWVAAGSAKVRESAKYTGHTEVLRM</sequence>
<dbReference type="Gramene" id="GBG67761">
    <property type="protein sequence ID" value="GBG67761"/>
    <property type="gene ID" value="CBR_g886"/>
</dbReference>
<reference evidence="1 2" key="1">
    <citation type="journal article" date="2018" name="Cell">
        <title>The Chara Genome: Secondary Complexity and Implications for Plant Terrestrialization.</title>
        <authorList>
            <person name="Nishiyama T."/>
            <person name="Sakayama H."/>
            <person name="Vries J.D."/>
            <person name="Buschmann H."/>
            <person name="Saint-Marcoux D."/>
            <person name="Ullrich K.K."/>
            <person name="Haas F.B."/>
            <person name="Vanderstraeten L."/>
            <person name="Becker D."/>
            <person name="Lang D."/>
            <person name="Vosolsobe S."/>
            <person name="Rombauts S."/>
            <person name="Wilhelmsson P.K.I."/>
            <person name="Janitza P."/>
            <person name="Kern R."/>
            <person name="Heyl A."/>
            <person name="Rumpler F."/>
            <person name="Villalobos L.I.A.C."/>
            <person name="Clay J.M."/>
            <person name="Skokan R."/>
            <person name="Toyoda A."/>
            <person name="Suzuki Y."/>
            <person name="Kagoshima H."/>
            <person name="Schijlen E."/>
            <person name="Tajeshwar N."/>
            <person name="Catarino B."/>
            <person name="Hetherington A.J."/>
            <person name="Saltykova A."/>
            <person name="Bonnot C."/>
            <person name="Breuninger H."/>
            <person name="Symeonidi A."/>
            <person name="Radhakrishnan G.V."/>
            <person name="Van Nieuwerburgh F."/>
            <person name="Deforce D."/>
            <person name="Chang C."/>
            <person name="Karol K.G."/>
            <person name="Hedrich R."/>
            <person name="Ulvskov P."/>
            <person name="Glockner G."/>
            <person name="Delwiche C.F."/>
            <person name="Petrasek J."/>
            <person name="Van de Peer Y."/>
            <person name="Friml J."/>
            <person name="Beilby M."/>
            <person name="Dolan L."/>
            <person name="Kohara Y."/>
            <person name="Sugano S."/>
            <person name="Fujiyama A."/>
            <person name="Delaux P.-M."/>
            <person name="Quint M."/>
            <person name="TheiBen G."/>
            <person name="Hagemann M."/>
            <person name="Harholt J."/>
            <person name="Dunand C."/>
            <person name="Zachgo S."/>
            <person name="Langdale J."/>
            <person name="Maumus F."/>
            <person name="Straeten D.V.D."/>
            <person name="Gould S.B."/>
            <person name="Rensing S.A."/>
        </authorList>
    </citation>
    <scope>NUCLEOTIDE SEQUENCE [LARGE SCALE GENOMIC DNA]</scope>
    <source>
        <strain evidence="1 2">S276</strain>
    </source>
</reference>
<dbReference type="EMBL" id="BFEA01000091">
    <property type="protein sequence ID" value="GBG67761.1"/>
    <property type="molecule type" value="Genomic_DNA"/>
</dbReference>
<accession>A0A388KCK5</accession>
<dbReference type="AlphaFoldDB" id="A0A388KCK5"/>
<protein>
    <submittedName>
        <fullName evidence="1">Uncharacterized protein</fullName>
    </submittedName>
</protein>
<dbReference type="Proteomes" id="UP000265515">
    <property type="component" value="Unassembled WGS sequence"/>
</dbReference>